<evidence type="ECO:0000256" key="7">
    <source>
        <dbReference type="SAM" id="MobiDB-lite"/>
    </source>
</evidence>
<evidence type="ECO:0000256" key="8">
    <source>
        <dbReference type="SAM" id="Phobius"/>
    </source>
</evidence>
<evidence type="ECO:0000256" key="4">
    <source>
        <dbReference type="ARBA" id="ARBA00022989"/>
    </source>
</evidence>
<feature type="compositionally biased region" description="Polar residues" evidence="7">
    <location>
        <begin position="629"/>
        <end position="641"/>
    </location>
</feature>
<gene>
    <name evidence="9" type="primary">CD9</name>
    <name evidence="9" type="ORF">Bhyg_05476</name>
</gene>
<keyword evidence="10" id="KW-1185">Reference proteome</keyword>
<dbReference type="InterPro" id="IPR018499">
    <property type="entry name" value="Tetraspanin/Peripherin"/>
</dbReference>
<protein>
    <submittedName>
        <fullName evidence="9">CD9 antigen</fullName>
    </submittedName>
</protein>
<evidence type="ECO:0000313" key="9">
    <source>
        <dbReference type="EMBL" id="KAJ6640547.1"/>
    </source>
</evidence>
<dbReference type="CDD" id="cd03156">
    <property type="entry name" value="uroplakin_I_like_LEL"/>
    <property type="match status" value="1"/>
</dbReference>
<dbReference type="PANTHER" id="PTHR19282:SF552">
    <property type="entry name" value="TETRASPANIN"/>
    <property type="match status" value="1"/>
</dbReference>
<dbReference type="OrthoDB" id="6134317at2759"/>
<dbReference type="SUPFAM" id="SSF48652">
    <property type="entry name" value="Tetraspanin"/>
    <property type="match status" value="1"/>
</dbReference>
<dbReference type="InterPro" id="IPR008952">
    <property type="entry name" value="Tetraspanin_EC2_sf"/>
</dbReference>
<keyword evidence="3 8" id="KW-0812">Transmembrane</keyword>
<evidence type="ECO:0000313" key="10">
    <source>
        <dbReference type="Proteomes" id="UP001151699"/>
    </source>
</evidence>
<sequence length="930" mass="105391">MTVDCGSTIAKYLLCIFNFTFFILGTIVLSVGIWLAADKSSFIALLKVVENEQIGISRNRSKCEEPILNVVLVNNVSSITDIVQLIKHLHPNEVSLIMLLRSNDITENQINLKQLIKSEKKVIIMSNKFIASTNHLHSNQIFSIPLVPFDMNATQRFLADFFIKKLHLNGSTINIFMQHLPPKSSVTASKIGDLFTGPDGLLTELLTKYIKAIPTFWSDIGVMYPSFREWKNDPLVTERLHYREYHKHVLTNNSICSFNRTADDANIYLHMSSSMVDPDYIDREWNTDKLYPHGKDCLLVIVPRQYQVSNFLTRVVRRGEIQSIAIVLTFFVLVRIIIKKAFLDEWFLIAFKTLQVFLSQGGIFNHNGLEAAWSNILRGFSLFGITAISAILYNCLIKVQHGEIETIEDLIASNLSVAVPNTLSHQFQVFSTSLHPNLRRKIIFKDMQELDNAIMKKRDFSFAYVYQEATAQFLLTLTNFFARGTARNKGRIMKEQLYCKLTSYRIAKTSPHKRVVNDFIRRYFEFGFYEKQLEWNNRLSDAMFQTFKDKSPNEIQIVLNMEIAHEEFTQPAVIEQMAYVLIGCGALMFFLSFLGYCGAIRESQCMLTAKTKSSPKTKKSAGNAPVGMTTGNRSSISTGRVSTSTTPSAHPSTPVTQKQLSESVRLLETRVAALETIVAQLTSENTDLRQSVSNLETEVALHKGQLERQRISITGADNNVSLEQQQLNTNIIIRGVDVKQDTNTSELLAVYEGIRNHLSISDIAEFDPVNISYAILMILILIAQITLGGLAAAYKDKARTETKSFLQSTISHYYSPSERTDAVNLMWNQLMIELKCCGVNDYNDFSKSDSWNLNRGNKTIPEACCHQLLQDGKIRPRDDTCTTSPSESNSFYKQDQPIQFKPIPISTLLVDESFQFDTLPILGHPFPIIF</sequence>
<dbReference type="GO" id="GO:0005886">
    <property type="term" value="C:plasma membrane"/>
    <property type="evidence" value="ECO:0007669"/>
    <property type="project" value="TreeGrafter"/>
</dbReference>
<reference evidence="9" key="1">
    <citation type="submission" date="2022-07" db="EMBL/GenBank/DDBJ databases">
        <authorList>
            <person name="Trinca V."/>
            <person name="Uliana J.V.C."/>
            <person name="Torres T.T."/>
            <person name="Ward R.J."/>
            <person name="Monesi N."/>
        </authorList>
    </citation>
    <scope>NUCLEOTIDE SEQUENCE</scope>
    <source>
        <strain evidence="9">HSMRA1968</strain>
        <tissue evidence="9">Whole embryos</tissue>
    </source>
</reference>
<proteinExistence type="inferred from homology"/>
<dbReference type="Pfam" id="PF00335">
    <property type="entry name" value="Tetraspanin"/>
    <property type="match status" value="1"/>
</dbReference>
<feature type="coiled-coil region" evidence="6">
    <location>
        <begin position="664"/>
        <end position="698"/>
    </location>
</feature>
<evidence type="ECO:0000256" key="5">
    <source>
        <dbReference type="ARBA" id="ARBA00023136"/>
    </source>
</evidence>
<dbReference type="Gene3D" id="1.20.5.170">
    <property type="match status" value="1"/>
</dbReference>
<dbReference type="EMBL" id="WJQU01000002">
    <property type="protein sequence ID" value="KAJ6640547.1"/>
    <property type="molecule type" value="Genomic_DNA"/>
</dbReference>
<dbReference type="Gene3D" id="1.10.1450.10">
    <property type="entry name" value="Tetraspanin"/>
    <property type="match status" value="1"/>
</dbReference>
<dbReference type="AlphaFoldDB" id="A0A9Q0N083"/>
<keyword evidence="5 8" id="KW-0472">Membrane</keyword>
<comment type="subcellular location">
    <subcellularLocation>
        <location evidence="1">Membrane</location>
        <topology evidence="1">Multi-pass membrane protein</topology>
    </subcellularLocation>
</comment>
<evidence type="ECO:0000256" key="6">
    <source>
        <dbReference type="SAM" id="Coils"/>
    </source>
</evidence>
<feature type="transmembrane region" description="Helical" evidence="8">
    <location>
        <begin position="577"/>
        <end position="596"/>
    </location>
</feature>
<organism evidence="9 10">
    <name type="scientific">Pseudolycoriella hygida</name>
    <dbReference type="NCBI Taxonomy" id="35572"/>
    <lineage>
        <taxon>Eukaryota</taxon>
        <taxon>Metazoa</taxon>
        <taxon>Ecdysozoa</taxon>
        <taxon>Arthropoda</taxon>
        <taxon>Hexapoda</taxon>
        <taxon>Insecta</taxon>
        <taxon>Pterygota</taxon>
        <taxon>Neoptera</taxon>
        <taxon>Endopterygota</taxon>
        <taxon>Diptera</taxon>
        <taxon>Nematocera</taxon>
        <taxon>Sciaroidea</taxon>
        <taxon>Sciaridae</taxon>
        <taxon>Pseudolycoriella</taxon>
    </lineage>
</organism>
<feature type="transmembrane region" description="Helical" evidence="8">
    <location>
        <begin position="345"/>
        <end position="364"/>
    </location>
</feature>
<feature type="compositionally biased region" description="Low complexity" evidence="7">
    <location>
        <begin position="642"/>
        <end position="654"/>
    </location>
</feature>
<feature type="transmembrane region" description="Helical" evidence="8">
    <location>
        <begin position="376"/>
        <end position="396"/>
    </location>
</feature>
<evidence type="ECO:0000256" key="2">
    <source>
        <dbReference type="ARBA" id="ARBA00006840"/>
    </source>
</evidence>
<feature type="transmembrane region" description="Helical" evidence="8">
    <location>
        <begin position="321"/>
        <end position="338"/>
    </location>
</feature>
<name>A0A9Q0N083_9DIPT</name>
<comment type="caution">
    <text evidence="9">The sequence shown here is derived from an EMBL/GenBank/DDBJ whole genome shotgun (WGS) entry which is preliminary data.</text>
</comment>
<feature type="transmembrane region" description="Helical" evidence="8">
    <location>
        <begin position="12"/>
        <end position="37"/>
    </location>
</feature>
<dbReference type="PROSITE" id="PS00421">
    <property type="entry name" value="TM4_1"/>
    <property type="match status" value="1"/>
</dbReference>
<feature type="transmembrane region" description="Helical" evidence="8">
    <location>
        <begin position="771"/>
        <end position="794"/>
    </location>
</feature>
<accession>A0A9Q0N083</accession>
<keyword evidence="4 8" id="KW-1133">Transmembrane helix</keyword>
<dbReference type="PANTHER" id="PTHR19282">
    <property type="entry name" value="TETRASPANIN"/>
    <property type="match status" value="1"/>
</dbReference>
<dbReference type="InterPro" id="IPR018503">
    <property type="entry name" value="Tetraspanin_CS"/>
</dbReference>
<comment type="similarity">
    <text evidence="2">Belongs to the tetraspanin (TM4SF) family.</text>
</comment>
<evidence type="ECO:0000256" key="3">
    <source>
        <dbReference type="ARBA" id="ARBA00022692"/>
    </source>
</evidence>
<evidence type="ECO:0000256" key="1">
    <source>
        <dbReference type="ARBA" id="ARBA00004141"/>
    </source>
</evidence>
<keyword evidence="6" id="KW-0175">Coiled coil</keyword>
<dbReference type="Proteomes" id="UP001151699">
    <property type="component" value="Chromosome B"/>
</dbReference>
<feature type="region of interest" description="Disordered" evidence="7">
    <location>
        <begin position="611"/>
        <end position="660"/>
    </location>
</feature>